<dbReference type="AlphaFoldDB" id="A0A0A9C1C2"/>
<proteinExistence type="predicted"/>
<evidence type="ECO:0000313" key="1">
    <source>
        <dbReference type="EMBL" id="JAD68258.1"/>
    </source>
</evidence>
<organism evidence="1">
    <name type="scientific">Arundo donax</name>
    <name type="common">Giant reed</name>
    <name type="synonym">Donax arundinaceus</name>
    <dbReference type="NCBI Taxonomy" id="35708"/>
    <lineage>
        <taxon>Eukaryota</taxon>
        <taxon>Viridiplantae</taxon>
        <taxon>Streptophyta</taxon>
        <taxon>Embryophyta</taxon>
        <taxon>Tracheophyta</taxon>
        <taxon>Spermatophyta</taxon>
        <taxon>Magnoliopsida</taxon>
        <taxon>Liliopsida</taxon>
        <taxon>Poales</taxon>
        <taxon>Poaceae</taxon>
        <taxon>PACMAD clade</taxon>
        <taxon>Arundinoideae</taxon>
        <taxon>Arundineae</taxon>
        <taxon>Arundo</taxon>
    </lineage>
</organism>
<dbReference type="EMBL" id="GBRH01229637">
    <property type="protein sequence ID" value="JAD68258.1"/>
    <property type="molecule type" value="Transcribed_RNA"/>
</dbReference>
<sequence length="19" mass="2409">MLRVWWNRWCCVDVSRSLV</sequence>
<reference evidence="1" key="1">
    <citation type="submission" date="2014-09" db="EMBL/GenBank/DDBJ databases">
        <authorList>
            <person name="Magalhaes I.L.F."/>
            <person name="Oliveira U."/>
            <person name="Santos F.R."/>
            <person name="Vidigal T.H.D.A."/>
            <person name="Brescovit A.D."/>
            <person name="Santos A.J."/>
        </authorList>
    </citation>
    <scope>NUCLEOTIDE SEQUENCE</scope>
    <source>
        <tissue evidence="1">Shoot tissue taken approximately 20 cm above the soil surface</tissue>
    </source>
</reference>
<name>A0A0A9C1C2_ARUDO</name>
<accession>A0A0A9C1C2</accession>
<protein>
    <submittedName>
        <fullName evidence="1">Uncharacterized protein</fullName>
    </submittedName>
</protein>
<reference evidence="1" key="2">
    <citation type="journal article" date="2015" name="Data Brief">
        <title>Shoot transcriptome of the giant reed, Arundo donax.</title>
        <authorList>
            <person name="Barrero R.A."/>
            <person name="Guerrero F.D."/>
            <person name="Moolhuijzen P."/>
            <person name="Goolsby J.A."/>
            <person name="Tidwell J."/>
            <person name="Bellgard S.E."/>
            <person name="Bellgard M.I."/>
        </authorList>
    </citation>
    <scope>NUCLEOTIDE SEQUENCE</scope>
    <source>
        <tissue evidence="1">Shoot tissue taken approximately 20 cm above the soil surface</tissue>
    </source>
</reference>